<name>A0ABZ1U4N9_9ACTN</name>
<dbReference type="EMBL" id="CP108110">
    <property type="protein sequence ID" value="WUQ86048.1"/>
    <property type="molecule type" value="Genomic_DNA"/>
</dbReference>
<organism evidence="1 2">
    <name type="scientific">Kitasatospora purpeofusca</name>
    <dbReference type="NCBI Taxonomy" id="67352"/>
    <lineage>
        <taxon>Bacteria</taxon>
        <taxon>Bacillati</taxon>
        <taxon>Actinomycetota</taxon>
        <taxon>Actinomycetes</taxon>
        <taxon>Kitasatosporales</taxon>
        <taxon>Streptomycetaceae</taxon>
        <taxon>Kitasatospora</taxon>
    </lineage>
</organism>
<protein>
    <submittedName>
        <fullName evidence="1">CU044_5270 family protein</fullName>
    </submittedName>
</protein>
<reference evidence="1" key="1">
    <citation type="submission" date="2022-10" db="EMBL/GenBank/DDBJ databases">
        <title>The complete genomes of actinobacterial strains from the NBC collection.</title>
        <authorList>
            <person name="Joergensen T.S."/>
            <person name="Alvarez Arevalo M."/>
            <person name="Sterndorff E.B."/>
            <person name="Faurdal D."/>
            <person name="Vuksanovic O."/>
            <person name="Mourched A.-S."/>
            <person name="Charusanti P."/>
            <person name="Shaw S."/>
            <person name="Blin K."/>
            <person name="Weber T."/>
        </authorList>
    </citation>
    <scope>NUCLEOTIDE SEQUENCE</scope>
    <source>
        <strain evidence="1">NBC_00222</strain>
    </source>
</reference>
<gene>
    <name evidence="1" type="ORF">OHA16_25635</name>
</gene>
<keyword evidence="2" id="KW-1185">Reference proteome</keyword>
<evidence type="ECO:0000313" key="2">
    <source>
        <dbReference type="Proteomes" id="UP001432222"/>
    </source>
</evidence>
<dbReference type="RefSeq" id="WP_328956703.1">
    <property type="nucleotide sequence ID" value="NZ_CP108110.1"/>
</dbReference>
<proteinExistence type="predicted"/>
<sequence>MTNPRTDHTEWDEHCERRELARLLPPPPHLEPSLSQLADRRDFLLTEFARPRPFSGLTTRWRGLVLVTAVATAAAITAMTLAPDSSSTEEAPPATAASVELLDRIARVAYTQPQPSAQDSQYTYIRTVGHTTALAESADGSMQRSTTTTNTERWTAVNGARPGLQRRDGGDQQLPAPDPVSLNAPTYRMLAGLPSDPEALTKLIYADAGYNHGAGSASTTGSDQEAFVTIGDLLCNAVAPPAVSAALYRAAGRIPGVTTVDNAVDAVGRHGVAVARVHDGTRFEWIFDQRTMRLLGKRAVLVKDGPWGRAGDEVNSVALVAQGIVGAPGEGVAIATAESSQ</sequence>
<dbReference type="InterPro" id="IPR047789">
    <property type="entry name" value="CU044_5270-like"/>
</dbReference>
<dbReference type="Proteomes" id="UP001432222">
    <property type="component" value="Chromosome"/>
</dbReference>
<accession>A0ABZ1U4N9</accession>
<dbReference type="NCBIfam" id="NF038083">
    <property type="entry name" value="CU044_5270_fam"/>
    <property type="match status" value="1"/>
</dbReference>
<evidence type="ECO:0000313" key="1">
    <source>
        <dbReference type="EMBL" id="WUQ86048.1"/>
    </source>
</evidence>